<evidence type="ECO:0000313" key="2">
    <source>
        <dbReference type="EMBL" id="JAG42779.1"/>
    </source>
</evidence>
<dbReference type="EMBL" id="GBRD01007283">
    <property type="protein sequence ID" value="JAG58538.1"/>
    <property type="molecule type" value="Transcribed_RNA"/>
</dbReference>
<feature type="signal peptide" evidence="1">
    <location>
        <begin position="1"/>
        <end position="21"/>
    </location>
</feature>
<dbReference type="AlphaFoldDB" id="A0A0A9ZEA7"/>
<accession>A0A0A9ZEA7</accession>
<feature type="chain" id="PRO_5015034135" evidence="1">
    <location>
        <begin position="22"/>
        <end position="133"/>
    </location>
</feature>
<reference evidence="3" key="3">
    <citation type="submission" date="2014-09" db="EMBL/GenBank/DDBJ databases">
        <authorList>
            <person name="Magalhaes I.L.F."/>
            <person name="Oliveira U."/>
            <person name="Santos F.R."/>
            <person name="Vidigal T.H.D.A."/>
            <person name="Brescovit A.D."/>
            <person name="Santos A.J."/>
        </authorList>
    </citation>
    <scope>NUCLEOTIDE SEQUENCE</scope>
</reference>
<dbReference type="EMBL" id="GBHO01000825">
    <property type="protein sequence ID" value="JAG42779.1"/>
    <property type="molecule type" value="Transcribed_RNA"/>
</dbReference>
<organism evidence="2">
    <name type="scientific">Lygus hesperus</name>
    <name type="common">Western plant bug</name>
    <dbReference type="NCBI Taxonomy" id="30085"/>
    <lineage>
        <taxon>Eukaryota</taxon>
        <taxon>Metazoa</taxon>
        <taxon>Ecdysozoa</taxon>
        <taxon>Arthropoda</taxon>
        <taxon>Hexapoda</taxon>
        <taxon>Insecta</taxon>
        <taxon>Pterygota</taxon>
        <taxon>Neoptera</taxon>
        <taxon>Paraneoptera</taxon>
        <taxon>Hemiptera</taxon>
        <taxon>Heteroptera</taxon>
        <taxon>Panheteroptera</taxon>
        <taxon>Cimicomorpha</taxon>
        <taxon>Miridae</taxon>
        <taxon>Mirini</taxon>
        <taxon>Lygus</taxon>
    </lineage>
</organism>
<keyword evidence="1" id="KW-0732">Signal</keyword>
<reference evidence="2" key="2">
    <citation type="submission" date="2014-07" db="EMBL/GenBank/DDBJ databases">
        <authorList>
            <person name="Hull J."/>
        </authorList>
    </citation>
    <scope>NUCLEOTIDE SEQUENCE</scope>
</reference>
<proteinExistence type="predicted"/>
<gene>
    <name evidence="2" type="primary">Parp2_1</name>
    <name evidence="2" type="ORF">CM83_3337</name>
</gene>
<protein>
    <submittedName>
        <fullName evidence="2">Poly [ADP-ribose] polymerase 2</fullName>
    </submittedName>
</protein>
<name>A0A0A9ZEA7_LYGHE</name>
<evidence type="ECO:0000256" key="1">
    <source>
        <dbReference type="SAM" id="SignalP"/>
    </source>
</evidence>
<evidence type="ECO:0000313" key="3">
    <source>
        <dbReference type="EMBL" id="JAG58538.1"/>
    </source>
</evidence>
<reference evidence="2" key="1">
    <citation type="journal article" date="2014" name="PLoS ONE">
        <title>Transcriptome-Based Identification of ABC Transporters in the Western Tarnished Plant Bug Lygus hesperus.</title>
        <authorList>
            <person name="Hull J.J."/>
            <person name="Chaney K."/>
            <person name="Geib S.M."/>
            <person name="Fabrick J.A."/>
            <person name="Brent C.S."/>
            <person name="Walsh D."/>
            <person name="Lavine L.C."/>
        </authorList>
    </citation>
    <scope>NUCLEOTIDE SEQUENCE</scope>
</reference>
<sequence>MFTLKLLSFAVFLSLYAFCTTDDVKPKVIFFPNLNKDDKKYILAQINKGQDKWIHQKKKGPEDQFPKALKIIEGTRNETIDEEKVKTIYEFKFLSETKEECEGRLKYSHYKVAAKRASVSYRASHCKEEKSEK</sequence>